<dbReference type="AlphaFoldDB" id="A0A8J4H2M8"/>
<proteinExistence type="predicted"/>
<organism evidence="1 2">
    <name type="scientific">Xylanibacillus composti</name>
    <dbReference type="NCBI Taxonomy" id="1572762"/>
    <lineage>
        <taxon>Bacteria</taxon>
        <taxon>Bacillati</taxon>
        <taxon>Bacillota</taxon>
        <taxon>Bacilli</taxon>
        <taxon>Bacillales</taxon>
        <taxon>Paenibacillaceae</taxon>
        <taxon>Xylanibacillus</taxon>
    </lineage>
</organism>
<dbReference type="Proteomes" id="UP000677918">
    <property type="component" value="Unassembled WGS sequence"/>
</dbReference>
<reference evidence="1" key="1">
    <citation type="submission" date="2021-04" db="EMBL/GenBank/DDBJ databases">
        <title>Draft genome sequence of Xylanibacillus composti strain K13.</title>
        <authorList>
            <person name="Uke A."/>
            <person name="Chhe C."/>
            <person name="Baramee S."/>
            <person name="Kosugi A."/>
        </authorList>
    </citation>
    <scope>NUCLEOTIDE SEQUENCE</scope>
    <source>
        <strain evidence="1">K13</strain>
    </source>
</reference>
<keyword evidence="2" id="KW-1185">Reference proteome</keyword>
<dbReference type="Gene3D" id="2.60.40.790">
    <property type="match status" value="1"/>
</dbReference>
<dbReference type="SUPFAM" id="SSF49764">
    <property type="entry name" value="HSP20-like chaperones"/>
    <property type="match status" value="1"/>
</dbReference>
<accession>A0A8J4H2M8</accession>
<dbReference type="CDD" id="cd00298">
    <property type="entry name" value="ACD_sHsps_p23-like"/>
    <property type="match status" value="1"/>
</dbReference>
<sequence>MPKKTKQPFDWRAFESAMLQQFPVLPKDFPAWNRVQHPSWISDLMQKVLAEGLPAMASGSMPAGFAPRAKENQSFRIFETHRSIILRLHAPPDITSDQIRVAVNPHQVKVRFAGEKRQVIPLPKPVQSGKASALLRDGILELRLPKSRAAAQYEPIRVRE</sequence>
<gene>
    <name evidence="1" type="ORF">XYCOK13_06480</name>
</gene>
<dbReference type="EMBL" id="BOVK01000007">
    <property type="protein sequence ID" value="GIQ67824.1"/>
    <property type="molecule type" value="Genomic_DNA"/>
</dbReference>
<evidence type="ECO:0000313" key="2">
    <source>
        <dbReference type="Proteomes" id="UP000677918"/>
    </source>
</evidence>
<evidence type="ECO:0000313" key="1">
    <source>
        <dbReference type="EMBL" id="GIQ67824.1"/>
    </source>
</evidence>
<dbReference type="InterPro" id="IPR008978">
    <property type="entry name" value="HSP20-like_chaperone"/>
</dbReference>
<name>A0A8J4H2M8_9BACL</name>
<dbReference type="RefSeq" id="WP_213410474.1">
    <property type="nucleotide sequence ID" value="NZ_BOVK01000007.1"/>
</dbReference>
<comment type="caution">
    <text evidence="1">The sequence shown here is derived from an EMBL/GenBank/DDBJ whole genome shotgun (WGS) entry which is preliminary data.</text>
</comment>
<protein>
    <recommendedName>
        <fullName evidence="3">Hsp20/alpha crystallin family protein</fullName>
    </recommendedName>
</protein>
<evidence type="ECO:0008006" key="3">
    <source>
        <dbReference type="Google" id="ProtNLM"/>
    </source>
</evidence>